<dbReference type="GO" id="GO:0000127">
    <property type="term" value="C:transcription factor TFIIIC complex"/>
    <property type="evidence" value="ECO:0007669"/>
    <property type="project" value="TreeGrafter"/>
</dbReference>
<dbReference type="Pfam" id="PF14559">
    <property type="entry name" value="TPR_19"/>
    <property type="match status" value="1"/>
</dbReference>
<proteinExistence type="predicted"/>
<keyword evidence="3" id="KW-1185">Reference proteome</keyword>
<dbReference type="PANTHER" id="PTHR23082:SF0">
    <property type="entry name" value="GENERAL TRANSCRIPTION FACTOR 3C POLYPEPTIDE 3"/>
    <property type="match status" value="1"/>
</dbReference>
<organism evidence="2 3">
    <name type="scientific">Elsinoe ampelina</name>
    <dbReference type="NCBI Taxonomy" id="302913"/>
    <lineage>
        <taxon>Eukaryota</taxon>
        <taxon>Fungi</taxon>
        <taxon>Dikarya</taxon>
        <taxon>Ascomycota</taxon>
        <taxon>Pezizomycotina</taxon>
        <taxon>Dothideomycetes</taxon>
        <taxon>Dothideomycetidae</taxon>
        <taxon>Myriangiales</taxon>
        <taxon>Elsinoaceae</taxon>
        <taxon>Elsinoe</taxon>
    </lineage>
</organism>
<name>A0A6A6G0F3_9PEZI</name>
<protein>
    <recommendedName>
        <fullName evidence="4">TPR-like protein</fullName>
    </recommendedName>
</protein>
<evidence type="ECO:0000313" key="2">
    <source>
        <dbReference type="EMBL" id="KAF2219185.1"/>
    </source>
</evidence>
<dbReference type="SUPFAM" id="SSF48452">
    <property type="entry name" value="TPR-like"/>
    <property type="match status" value="2"/>
</dbReference>
<dbReference type="OrthoDB" id="9991317at2759"/>
<dbReference type="InterPro" id="IPR019734">
    <property type="entry name" value="TPR_rpt"/>
</dbReference>
<feature type="compositionally biased region" description="Basic residues" evidence="1">
    <location>
        <begin position="53"/>
        <end position="72"/>
    </location>
</feature>
<dbReference type="InterPro" id="IPR039340">
    <property type="entry name" value="Tfc4/TFIIIC-102/Sfc4"/>
</dbReference>
<reference evidence="3" key="1">
    <citation type="journal article" date="2020" name="Stud. Mycol.">
        <title>101 Dothideomycetes genomes: A test case for predicting lifestyles and emergence of pathogens.</title>
        <authorList>
            <person name="Haridas S."/>
            <person name="Albert R."/>
            <person name="Binder M."/>
            <person name="Bloem J."/>
            <person name="LaButti K."/>
            <person name="Salamov A."/>
            <person name="Andreopoulos B."/>
            <person name="Baker S."/>
            <person name="Barry K."/>
            <person name="Bills G."/>
            <person name="Bluhm B."/>
            <person name="Cannon C."/>
            <person name="Castanera R."/>
            <person name="Culley D."/>
            <person name="Daum C."/>
            <person name="Ezra D."/>
            <person name="Gonzalez J."/>
            <person name="Henrissat B."/>
            <person name="Kuo A."/>
            <person name="Liang C."/>
            <person name="Lipzen A."/>
            <person name="Lutzoni F."/>
            <person name="Magnuson J."/>
            <person name="Mondo S."/>
            <person name="Nolan M."/>
            <person name="Ohm R."/>
            <person name="Pangilinan J."/>
            <person name="Park H.-J."/>
            <person name="Ramirez L."/>
            <person name="Alfaro M."/>
            <person name="Sun H."/>
            <person name="Tritt A."/>
            <person name="Yoshinaga Y."/>
            <person name="Zwiers L.-H."/>
            <person name="Turgeon B."/>
            <person name="Goodwin S."/>
            <person name="Spatafora J."/>
            <person name="Crous P."/>
            <person name="Grigoriev I."/>
        </authorList>
    </citation>
    <scope>NUCLEOTIDE SEQUENCE [LARGE SCALE GENOMIC DNA]</scope>
    <source>
        <strain evidence="3">CECT 20119</strain>
    </source>
</reference>
<evidence type="ECO:0000256" key="1">
    <source>
        <dbReference type="SAM" id="MobiDB-lite"/>
    </source>
</evidence>
<gene>
    <name evidence="2" type="ORF">BDZ85DRAFT_206535</name>
</gene>
<dbReference type="SMART" id="SM00028">
    <property type="entry name" value="TPR"/>
    <property type="match status" value="6"/>
</dbReference>
<dbReference type="GO" id="GO:0006383">
    <property type="term" value="P:transcription by RNA polymerase III"/>
    <property type="evidence" value="ECO:0007669"/>
    <property type="project" value="InterPro"/>
</dbReference>
<accession>A0A6A6G0F3</accession>
<feature type="compositionally biased region" description="Basic residues" evidence="1">
    <location>
        <begin position="18"/>
        <end position="34"/>
    </location>
</feature>
<dbReference type="InterPro" id="IPR011990">
    <property type="entry name" value="TPR-like_helical_dom_sf"/>
</dbReference>
<feature type="region of interest" description="Disordered" evidence="1">
    <location>
        <begin position="1"/>
        <end position="83"/>
    </location>
</feature>
<sequence>MELLQGILEEETTVPPRGRGRGRPRGRGRGRGRGGWKWALKGTEHDPTIARGSRPRGRPRGGRGSGRGKKGRPPGPAQPADPGAAFKELQAKATQKFLAGEYEEAAELARQAVQMNPEVFAAHSLLSEILQAQGMAKDSLSALVTGAHTKRDPELWYHLSKKTLDLAGDDPTPQSLDAAAYCLSCAIRLNSQDYDARRERLNLILRVYQMTNNASAAARARNECRHMLKLRPEDILVAREHAELAVMSRADSEIRKAKMLYDEAMKLQLENNVSGLDQDEDEQWNHALVYVGMVERIDGHAAAIQQFKILARRIQQRQDQTFWDDFDDDREFDVDNQSRKDEVEEYDMLKQTATADDPILNPNLPIDMRVKLGLYRLALEDHHQDEALRHFQYLLNEADNVAEVADLFRDVADALKESDCTDEAIQFYEPLQDVPDTLDLAYYTNLAKCYVKSGQEIEAEECFKIVIENNSDDVEAKVALAKLYEKQDRSAEALPLITNVIRMGRHDALKKSKVTIPRKEIRAEERKREQELQQQAEAEENDIILREAMETAQNSIVDQLPLDRPRRLGGISTVALERQQKIAEQLRVMKSASERIHANYETMKSCTAEMEDGDEDAIAIWKSAITGMLDEFKACKYHYTGVKEKQIGFQGYGRQTKLLTEMEAMRNRLEQGLNGISTAMGDVIPDNFHDIHHSTWLDLFCNLALQQAREGDDKACYATLNSAADINIFHFNDHYLHRLSATSLACALHLNDEVRINEVTRHFMTIHMFSPTSYDIFVAAFRFHVGPTTWFNASPTQKFLMRSVKQFDFHNLPVHKRADWPLTKGEKAAMTSSGRKPVGWPGTPDLSPNLLALYGHIMAATQTWTGALNYYFRALAMRPKDPTLLLCIGSAYVMGSMKRQSDNRHWMVMQGLGFLGQYKRVRRGMAEEKGNSLYLQEAEFNVARAWHFLGLTHLAIRGYRECLRLSRLIERERESRMETDQDESELDVEEYTQEAALGLINIYVTTDQAGRARALAEQYLVM</sequence>
<evidence type="ECO:0000313" key="3">
    <source>
        <dbReference type="Proteomes" id="UP000799538"/>
    </source>
</evidence>
<evidence type="ECO:0008006" key="4">
    <source>
        <dbReference type="Google" id="ProtNLM"/>
    </source>
</evidence>
<dbReference type="AlphaFoldDB" id="A0A6A6G0F3"/>
<dbReference type="Gene3D" id="1.25.40.10">
    <property type="entry name" value="Tetratricopeptide repeat domain"/>
    <property type="match status" value="3"/>
</dbReference>
<dbReference type="EMBL" id="ML992519">
    <property type="protein sequence ID" value="KAF2219185.1"/>
    <property type="molecule type" value="Genomic_DNA"/>
</dbReference>
<dbReference type="Proteomes" id="UP000799538">
    <property type="component" value="Unassembled WGS sequence"/>
</dbReference>
<dbReference type="PANTHER" id="PTHR23082">
    <property type="entry name" value="TRANSCRIPTION INITIATION FACTOR IIIC TFIIIC , POLYPEPTIDE 3-RELATED"/>
    <property type="match status" value="1"/>
</dbReference>